<accession>A0ABV9WGN5</accession>
<dbReference type="RefSeq" id="WP_380127851.1">
    <property type="nucleotide sequence ID" value="NZ_JBHSIU010000116.1"/>
</dbReference>
<dbReference type="Proteomes" id="UP001595912">
    <property type="component" value="Unassembled WGS sequence"/>
</dbReference>
<dbReference type="EMBL" id="JBHSIU010000116">
    <property type="protein sequence ID" value="MFC5007205.1"/>
    <property type="molecule type" value="Genomic_DNA"/>
</dbReference>
<evidence type="ECO:0000313" key="3">
    <source>
        <dbReference type="Proteomes" id="UP001595912"/>
    </source>
</evidence>
<evidence type="ECO:0000256" key="1">
    <source>
        <dbReference type="SAM" id="MobiDB-lite"/>
    </source>
</evidence>
<keyword evidence="3" id="KW-1185">Reference proteome</keyword>
<name>A0ABV9WGN5_9ACTN</name>
<organism evidence="2 3">
    <name type="scientific">Dactylosporangium cerinum</name>
    <dbReference type="NCBI Taxonomy" id="1434730"/>
    <lineage>
        <taxon>Bacteria</taxon>
        <taxon>Bacillati</taxon>
        <taxon>Actinomycetota</taxon>
        <taxon>Actinomycetes</taxon>
        <taxon>Micromonosporales</taxon>
        <taxon>Micromonosporaceae</taxon>
        <taxon>Dactylosporangium</taxon>
    </lineage>
</organism>
<gene>
    <name evidence="2" type="ORF">ACFPIJ_56540</name>
</gene>
<sequence>MTFETYADGDDPDRAFNTARRDAVRDCGHGGYTGTIAEKTFYVIVTDTVTDLDEAEALAADLLDRDDPRLAGTWGPAGAIPVRQTIRTVRVDNLSGTWTGYTLNQPDLNRAAGVAHARGQLAPGEAVTAGRPVSASRAEQPPSGPLSS</sequence>
<proteinExistence type="predicted"/>
<feature type="region of interest" description="Disordered" evidence="1">
    <location>
        <begin position="124"/>
        <end position="148"/>
    </location>
</feature>
<evidence type="ECO:0000313" key="2">
    <source>
        <dbReference type="EMBL" id="MFC5007205.1"/>
    </source>
</evidence>
<protein>
    <submittedName>
        <fullName evidence="2">Uncharacterized protein</fullName>
    </submittedName>
</protein>
<comment type="caution">
    <text evidence="2">The sequence shown here is derived from an EMBL/GenBank/DDBJ whole genome shotgun (WGS) entry which is preliminary data.</text>
</comment>
<reference evidence="3" key="1">
    <citation type="journal article" date="2019" name="Int. J. Syst. Evol. Microbiol.">
        <title>The Global Catalogue of Microorganisms (GCM) 10K type strain sequencing project: providing services to taxonomists for standard genome sequencing and annotation.</title>
        <authorList>
            <consortium name="The Broad Institute Genomics Platform"/>
            <consortium name="The Broad Institute Genome Sequencing Center for Infectious Disease"/>
            <person name="Wu L."/>
            <person name="Ma J."/>
        </authorList>
    </citation>
    <scope>NUCLEOTIDE SEQUENCE [LARGE SCALE GENOMIC DNA]</scope>
    <source>
        <strain evidence="3">CGMCC 4.7152</strain>
    </source>
</reference>